<gene>
    <name evidence="2" type="ORF">KWG56_09310</name>
</gene>
<dbReference type="GeneID" id="94375463"/>
<proteinExistence type="predicted"/>
<name>A0ABX8TD13_9CAUL</name>
<dbReference type="CDD" id="cd04301">
    <property type="entry name" value="NAT_SF"/>
    <property type="match status" value="1"/>
</dbReference>
<dbReference type="EMBL" id="CP080034">
    <property type="protein sequence ID" value="QYC08847.1"/>
    <property type="molecule type" value="Genomic_DNA"/>
</dbReference>
<dbReference type="PROSITE" id="PS51186">
    <property type="entry name" value="GNAT"/>
    <property type="match status" value="1"/>
</dbReference>
<dbReference type="Proteomes" id="UP000824334">
    <property type="component" value="Chromosome"/>
</dbReference>
<reference evidence="2 3" key="1">
    <citation type="submission" date="2021-07" db="EMBL/GenBank/DDBJ databases">
        <title>Isolation and characterization of bacteria from a gold mining with a capacity of golden bioaccumulation.</title>
        <authorList>
            <person name="Yang X.J."/>
        </authorList>
    </citation>
    <scope>NUCLEOTIDE SEQUENCE [LARGE SCALE GENOMIC DNA]</scope>
    <source>
        <strain evidence="2 3">Au29</strain>
    </source>
</reference>
<organism evidence="2 3">
    <name type="scientific">Brevundimonas nasdae</name>
    <dbReference type="NCBI Taxonomy" id="172043"/>
    <lineage>
        <taxon>Bacteria</taxon>
        <taxon>Pseudomonadati</taxon>
        <taxon>Pseudomonadota</taxon>
        <taxon>Alphaproteobacteria</taxon>
        <taxon>Caulobacterales</taxon>
        <taxon>Caulobacteraceae</taxon>
        <taxon>Brevundimonas</taxon>
    </lineage>
</organism>
<protein>
    <submittedName>
        <fullName evidence="2">N-acetyltransferase</fullName>
    </submittedName>
</protein>
<evidence type="ECO:0000259" key="1">
    <source>
        <dbReference type="PROSITE" id="PS51186"/>
    </source>
</evidence>
<keyword evidence="3" id="KW-1185">Reference proteome</keyword>
<dbReference type="RefSeq" id="WP_219354546.1">
    <property type="nucleotide sequence ID" value="NZ_CP080034.1"/>
</dbReference>
<evidence type="ECO:0000313" key="3">
    <source>
        <dbReference type="Proteomes" id="UP000824334"/>
    </source>
</evidence>
<evidence type="ECO:0000313" key="2">
    <source>
        <dbReference type="EMBL" id="QYC08847.1"/>
    </source>
</evidence>
<accession>A0ABX8TD13</accession>
<feature type="domain" description="N-acetyltransferase" evidence="1">
    <location>
        <begin position="12"/>
        <end position="155"/>
    </location>
</feature>
<sequence>MSHALALSAAHSRIEAETAADAEGVEALVMAAFGPGRFAKTAERLREGSRAAAGFVVRESGRIIGSVRLWPVMVGETQALFLGPIAVDAASRSDGLGAELVQACVDYARTAGIGGILLVGDPPYFGRFGFAPAPDAVLSGPVDRRRLLWLGVQVETVQGAVSIAF</sequence>
<dbReference type="Pfam" id="PF00583">
    <property type="entry name" value="Acetyltransf_1"/>
    <property type="match status" value="1"/>
</dbReference>
<dbReference type="InterPro" id="IPR000182">
    <property type="entry name" value="GNAT_dom"/>
</dbReference>